<reference evidence="1 2" key="1">
    <citation type="submission" date="2023-07" db="EMBL/GenBank/DDBJ databases">
        <title>Genomic Encyclopedia of Type Strains, Phase IV (KMG-IV): sequencing the most valuable type-strain genomes for metagenomic binning, comparative biology and taxonomic classification.</title>
        <authorList>
            <person name="Goeker M."/>
        </authorList>
    </citation>
    <scope>NUCLEOTIDE SEQUENCE [LARGE SCALE GENOMIC DNA]</scope>
    <source>
        <strain evidence="1 2">DSM 19619</strain>
    </source>
</reference>
<keyword evidence="2" id="KW-1185">Reference proteome</keyword>
<evidence type="ECO:0000313" key="2">
    <source>
        <dbReference type="Proteomes" id="UP001242480"/>
    </source>
</evidence>
<evidence type="ECO:0000313" key="1">
    <source>
        <dbReference type="EMBL" id="MDQ0474841.1"/>
    </source>
</evidence>
<gene>
    <name evidence="1" type="ORF">QO011_007883</name>
</gene>
<dbReference type="EMBL" id="JAUSVX010000027">
    <property type="protein sequence ID" value="MDQ0474841.1"/>
    <property type="molecule type" value="Genomic_DNA"/>
</dbReference>
<protein>
    <submittedName>
        <fullName evidence="1">Uncharacterized protein</fullName>
    </submittedName>
</protein>
<proteinExistence type="predicted"/>
<accession>A0ABU0JMU6</accession>
<dbReference type="RefSeq" id="WP_307285140.1">
    <property type="nucleotide sequence ID" value="NZ_JAUSVX010000027.1"/>
</dbReference>
<dbReference type="Proteomes" id="UP001242480">
    <property type="component" value="Unassembled WGS sequence"/>
</dbReference>
<name>A0ABU0JMU6_9HYPH</name>
<organism evidence="1 2">
    <name type="scientific">Labrys wisconsinensis</name>
    <dbReference type="NCBI Taxonomy" id="425677"/>
    <lineage>
        <taxon>Bacteria</taxon>
        <taxon>Pseudomonadati</taxon>
        <taxon>Pseudomonadota</taxon>
        <taxon>Alphaproteobacteria</taxon>
        <taxon>Hyphomicrobiales</taxon>
        <taxon>Xanthobacteraceae</taxon>
        <taxon>Labrys</taxon>
    </lineage>
</organism>
<comment type="caution">
    <text evidence="1">The sequence shown here is derived from an EMBL/GenBank/DDBJ whole genome shotgun (WGS) entry which is preliminary data.</text>
</comment>
<sequence>MRFKLFGWIVAVLVVILARCPAVGANSMTTISGETYRFIEVAVGEMRRRGLEVERYDIIIPEKKENDIVMIRFSPPRVDGVTRFGGGIGIKIQRDNMQIISTQFYK</sequence>